<dbReference type="SUPFAM" id="SSF46785">
    <property type="entry name" value="Winged helix' DNA-binding domain"/>
    <property type="match status" value="1"/>
</dbReference>
<sequence length="189" mass="21019">MGLWSGTTPSFFELGGIASWGFTVVVQLNNAQFGETRIRELIDEVGRIARTLTVLSATGKELPYSAETRLPSDGGAETIKPETLRAIMRARRLRGSFFPADLFADPAWDIMLDLYQAELTQYRVPVSSLCIASGVPATTALRWIRTMTERGLLVRRDDPRDGRRVFVEMSPETSAAMRHYFAEVGAFAL</sequence>
<dbReference type="Gene3D" id="1.10.10.10">
    <property type="entry name" value="Winged helix-like DNA-binding domain superfamily/Winged helix DNA-binding domain"/>
    <property type="match status" value="1"/>
</dbReference>
<accession>A0ABP7TS24</accession>
<dbReference type="InterPro" id="IPR036390">
    <property type="entry name" value="WH_DNA-bd_sf"/>
</dbReference>
<evidence type="ECO:0000259" key="1">
    <source>
        <dbReference type="Pfam" id="PF13463"/>
    </source>
</evidence>
<comment type="caution">
    <text evidence="2">The sequence shown here is derived from an EMBL/GenBank/DDBJ whole genome shotgun (WGS) entry which is preliminary data.</text>
</comment>
<gene>
    <name evidence="2" type="ORF">GCM10022281_07340</name>
</gene>
<feature type="domain" description="HTH marR-type" evidence="1">
    <location>
        <begin position="133"/>
        <end position="171"/>
    </location>
</feature>
<keyword evidence="3" id="KW-1185">Reference proteome</keyword>
<dbReference type="Pfam" id="PF13463">
    <property type="entry name" value="HTH_27"/>
    <property type="match status" value="1"/>
</dbReference>
<dbReference type="EMBL" id="BAABBR010000001">
    <property type="protein sequence ID" value="GAA4030465.1"/>
    <property type="molecule type" value="Genomic_DNA"/>
</dbReference>
<organism evidence="2 3">
    <name type="scientific">Sphingomonas rosea</name>
    <dbReference type="NCBI Taxonomy" id="335605"/>
    <lineage>
        <taxon>Bacteria</taxon>
        <taxon>Pseudomonadati</taxon>
        <taxon>Pseudomonadota</taxon>
        <taxon>Alphaproteobacteria</taxon>
        <taxon>Sphingomonadales</taxon>
        <taxon>Sphingomonadaceae</taxon>
        <taxon>Sphingomonas</taxon>
    </lineage>
</organism>
<reference evidence="3" key="1">
    <citation type="journal article" date="2019" name="Int. J. Syst. Evol. Microbiol.">
        <title>The Global Catalogue of Microorganisms (GCM) 10K type strain sequencing project: providing services to taxonomists for standard genome sequencing and annotation.</title>
        <authorList>
            <consortium name="The Broad Institute Genomics Platform"/>
            <consortium name="The Broad Institute Genome Sequencing Center for Infectious Disease"/>
            <person name="Wu L."/>
            <person name="Ma J."/>
        </authorList>
    </citation>
    <scope>NUCLEOTIDE SEQUENCE [LARGE SCALE GENOMIC DNA]</scope>
    <source>
        <strain evidence="3">JCM 17564</strain>
    </source>
</reference>
<name>A0ABP7TS24_9SPHN</name>
<dbReference type="InterPro" id="IPR000835">
    <property type="entry name" value="HTH_MarR-typ"/>
</dbReference>
<dbReference type="InterPro" id="IPR036388">
    <property type="entry name" value="WH-like_DNA-bd_sf"/>
</dbReference>
<evidence type="ECO:0000313" key="3">
    <source>
        <dbReference type="Proteomes" id="UP001424459"/>
    </source>
</evidence>
<evidence type="ECO:0000313" key="2">
    <source>
        <dbReference type="EMBL" id="GAA4030465.1"/>
    </source>
</evidence>
<proteinExistence type="predicted"/>
<dbReference type="Proteomes" id="UP001424459">
    <property type="component" value="Unassembled WGS sequence"/>
</dbReference>
<protein>
    <recommendedName>
        <fullName evidence="1">HTH marR-type domain-containing protein</fullName>
    </recommendedName>
</protein>